<dbReference type="RefSeq" id="WP_006333958.1">
    <property type="nucleotide sequence ID" value="NZ_BAHC01000118.1"/>
</dbReference>
<feature type="transmembrane region" description="Helical" evidence="6">
    <location>
        <begin position="17"/>
        <end position="39"/>
    </location>
</feature>
<dbReference type="PIRSF" id="PIRSF006060">
    <property type="entry name" value="AA_transporter"/>
    <property type="match status" value="1"/>
</dbReference>
<comment type="subcellular location">
    <subcellularLocation>
        <location evidence="1">Cell membrane</location>
        <topology evidence="1">Multi-pass membrane protein</topology>
    </subcellularLocation>
</comment>
<dbReference type="AlphaFoldDB" id="K6WWD9"/>
<dbReference type="eggNOG" id="COG0531">
    <property type="taxonomic scope" value="Bacteria"/>
</dbReference>
<keyword evidence="5 6" id="KW-0472">Membrane</keyword>
<dbReference type="GO" id="GO:0022857">
    <property type="term" value="F:transmembrane transporter activity"/>
    <property type="evidence" value="ECO:0007669"/>
    <property type="project" value="InterPro"/>
</dbReference>
<dbReference type="STRING" id="1108045.GORHZ_118_00660"/>
<dbReference type="PANTHER" id="PTHR42770">
    <property type="entry name" value="AMINO ACID TRANSPORTER-RELATED"/>
    <property type="match status" value="1"/>
</dbReference>
<keyword evidence="4 6" id="KW-1133">Transmembrane helix</keyword>
<dbReference type="Gene3D" id="1.20.1740.10">
    <property type="entry name" value="Amino acid/polyamine transporter I"/>
    <property type="match status" value="1"/>
</dbReference>
<evidence type="ECO:0000256" key="4">
    <source>
        <dbReference type="ARBA" id="ARBA00022989"/>
    </source>
</evidence>
<feature type="transmembrane region" description="Helical" evidence="6">
    <location>
        <begin position="329"/>
        <end position="348"/>
    </location>
</feature>
<feature type="transmembrane region" description="Helical" evidence="6">
    <location>
        <begin position="165"/>
        <end position="184"/>
    </location>
</feature>
<feature type="transmembrane region" description="Helical" evidence="6">
    <location>
        <begin position="137"/>
        <end position="158"/>
    </location>
</feature>
<organism evidence="7 8">
    <name type="scientific">Gordonia rhizosphera NBRC 16068</name>
    <dbReference type="NCBI Taxonomy" id="1108045"/>
    <lineage>
        <taxon>Bacteria</taxon>
        <taxon>Bacillati</taxon>
        <taxon>Actinomycetota</taxon>
        <taxon>Actinomycetes</taxon>
        <taxon>Mycobacteriales</taxon>
        <taxon>Gordoniaceae</taxon>
        <taxon>Gordonia</taxon>
    </lineage>
</organism>
<evidence type="ECO:0000256" key="5">
    <source>
        <dbReference type="ARBA" id="ARBA00023136"/>
    </source>
</evidence>
<feature type="transmembrane region" description="Helical" evidence="6">
    <location>
        <begin position="196"/>
        <end position="214"/>
    </location>
</feature>
<name>K6WWD9_9ACTN</name>
<dbReference type="Proteomes" id="UP000008363">
    <property type="component" value="Unassembled WGS sequence"/>
</dbReference>
<gene>
    <name evidence="7" type="ORF">GORHZ_118_00660</name>
</gene>
<protein>
    <submittedName>
        <fullName evidence="7">Putative amino acid transporter</fullName>
    </submittedName>
</protein>
<keyword evidence="3 6" id="KW-0812">Transmembrane</keyword>
<evidence type="ECO:0000256" key="1">
    <source>
        <dbReference type="ARBA" id="ARBA00004651"/>
    </source>
</evidence>
<sequence length="447" mass="46096">MPADQPTSRGPSAKRSVSLLGAIAIGIGGMVGGGIFAVLGEAASLARGGTAVAFALGGLIAALTAYSYAHLSVAHPSRGGTITFIDTAFGRNLLSGGANVMLWLSYLVTIALYATAFGSYCAALLPSSLSDSSFVQHLLISVAIVAPTVINILSASVVSRAETAIVVFKLALLAVVIAAGASGLSGSRLSPANWPGPVGLLTAGMVIFVAYEGFELIANAAEDVKDPRRTLPRAYYLSVGIVVMLYVVIAAITVSVLNTAQIDEYKDYALAAAAEPSLGQVGFVLVAVAAIAATLSAINATVYGNARLGYILAVDGELPTSQAWERHQVPVVGATTIAGASLLLANFIPIRSIAIISSASFLLVFTIVNAAAWRLSHEIGARRWVVIVATVASAVALVVLLWHSASTDLAALAVFTGFVALSVGGEFIYGRFVRGHFLGRPYRADHR</sequence>
<proteinExistence type="predicted"/>
<accession>K6WWD9</accession>
<evidence type="ECO:0000313" key="8">
    <source>
        <dbReference type="Proteomes" id="UP000008363"/>
    </source>
</evidence>
<feature type="transmembrane region" description="Helical" evidence="6">
    <location>
        <begin position="100"/>
        <end position="125"/>
    </location>
</feature>
<feature type="transmembrane region" description="Helical" evidence="6">
    <location>
        <begin position="277"/>
        <end position="298"/>
    </location>
</feature>
<dbReference type="PANTHER" id="PTHR42770:SF11">
    <property type="entry name" value="INNER MEMBRANE TRANSPORT PROTEIN YBAT"/>
    <property type="match status" value="1"/>
</dbReference>
<evidence type="ECO:0000256" key="3">
    <source>
        <dbReference type="ARBA" id="ARBA00022692"/>
    </source>
</evidence>
<dbReference type="InterPro" id="IPR002293">
    <property type="entry name" value="AA/rel_permease1"/>
</dbReference>
<reference evidence="7 8" key="1">
    <citation type="submission" date="2012-08" db="EMBL/GenBank/DDBJ databases">
        <title>Whole genome shotgun sequence of Gordonia rhizosphera NBRC 16068.</title>
        <authorList>
            <person name="Takarada H."/>
            <person name="Isaki S."/>
            <person name="Hosoyama A."/>
            <person name="Tsuchikane K."/>
            <person name="Katsumata H."/>
            <person name="Baba S."/>
            <person name="Ohji S."/>
            <person name="Yamazaki S."/>
            <person name="Fujita N."/>
        </authorList>
    </citation>
    <scope>NUCLEOTIDE SEQUENCE [LARGE SCALE GENOMIC DNA]</scope>
    <source>
        <strain evidence="7 8">NBRC 16068</strain>
    </source>
</reference>
<feature type="transmembrane region" description="Helical" evidence="6">
    <location>
        <begin position="235"/>
        <end position="257"/>
    </location>
</feature>
<evidence type="ECO:0000256" key="2">
    <source>
        <dbReference type="ARBA" id="ARBA00022475"/>
    </source>
</evidence>
<dbReference type="EMBL" id="BAHC01000118">
    <property type="protein sequence ID" value="GAB90849.1"/>
    <property type="molecule type" value="Genomic_DNA"/>
</dbReference>
<dbReference type="InterPro" id="IPR050367">
    <property type="entry name" value="APC_superfamily"/>
</dbReference>
<feature type="transmembrane region" description="Helical" evidence="6">
    <location>
        <begin position="354"/>
        <end position="372"/>
    </location>
</feature>
<dbReference type="GO" id="GO:0005886">
    <property type="term" value="C:plasma membrane"/>
    <property type="evidence" value="ECO:0007669"/>
    <property type="project" value="UniProtKB-SubCell"/>
</dbReference>
<feature type="transmembrane region" description="Helical" evidence="6">
    <location>
        <begin position="409"/>
        <end position="430"/>
    </location>
</feature>
<feature type="transmembrane region" description="Helical" evidence="6">
    <location>
        <begin position="384"/>
        <end position="403"/>
    </location>
</feature>
<dbReference type="Pfam" id="PF13520">
    <property type="entry name" value="AA_permease_2"/>
    <property type="match status" value="1"/>
</dbReference>
<evidence type="ECO:0000313" key="7">
    <source>
        <dbReference type="EMBL" id="GAB90849.1"/>
    </source>
</evidence>
<comment type="caution">
    <text evidence="7">The sequence shown here is derived from an EMBL/GenBank/DDBJ whole genome shotgun (WGS) entry which is preliminary data.</text>
</comment>
<keyword evidence="8" id="KW-1185">Reference proteome</keyword>
<evidence type="ECO:0000256" key="6">
    <source>
        <dbReference type="SAM" id="Phobius"/>
    </source>
</evidence>
<feature type="transmembrane region" description="Helical" evidence="6">
    <location>
        <begin position="51"/>
        <end position="69"/>
    </location>
</feature>
<keyword evidence="2" id="KW-1003">Cell membrane</keyword>